<comment type="caution">
    <text evidence="2">The sequence shown here is derived from an EMBL/GenBank/DDBJ whole genome shotgun (WGS) entry which is preliminary data.</text>
</comment>
<protein>
    <recommendedName>
        <fullName evidence="4">Beta-barrel assembly machine subunit BamE</fullName>
    </recommendedName>
</protein>
<evidence type="ECO:0000256" key="1">
    <source>
        <dbReference type="SAM" id="MobiDB-lite"/>
    </source>
</evidence>
<dbReference type="RefSeq" id="WP_204629980.1">
    <property type="nucleotide sequence ID" value="NZ_BSOC01000009.1"/>
</dbReference>
<gene>
    <name evidence="2" type="ORF">ISS99_02385</name>
</gene>
<reference evidence="2" key="1">
    <citation type="submission" date="2020-10" db="EMBL/GenBank/DDBJ databases">
        <title>Phylogeny of dyella-like bacteria.</title>
        <authorList>
            <person name="Fu J."/>
        </authorList>
    </citation>
    <scope>NUCLEOTIDE SEQUENCE</scope>
    <source>
        <strain evidence="2">DHON07</strain>
    </source>
</reference>
<dbReference type="PROSITE" id="PS51257">
    <property type="entry name" value="PROKAR_LIPOPROTEIN"/>
    <property type="match status" value="1"/>
</dbReference>
<name>A0ABS2KB15_9GAMM</name>
<evidence type="ECO:0000313" key="2">
    <source>
        <dbReference type="EMBL" id="MBM7128357.1"/>
    </source>
</evidence>
<organism evidence="2 3">
    <name type="scientific">Dyella mobilis</name>
    <dbReference type="NCBI Taxonomy" id="1849582"/>
    <lineage>
        <taxon>Bacteria</taxon>
        <taxon>Pseudomonadati</taxon>
        <taxon>Pseudomonadota</taxon>
        <taxon>Gammaproteobacteria</taxon>
        <taxon>Lysobacterales</taxon>
        <taxon>Rhodanobacteraceae</taxon>
        <taxon>Dyella</taxon>
    </lineage>
</organism>
<dbReference type="Proteomes" id="UP001430193">
    <property type="component" value="Unassembled WGS sequence"/>
</dbReference>
<keyword evidence="3" id="KW-1185">Reference proteome</keyword>
<feature type="region of interest" description="Disordered" evidence="1">
    <location>
        <begin position="117"/>
        <end position="140"/>
    </location>
</feature>
<evidence type="ECO:0000313" key="3">
    <source>
        <dbReference type="Proteomes" id="UP001430193"/>
    </source>
</evidence>
<sequence length="140" mass="14870">MKTGLAAVAATIALAGCVTTGGKVVDKQVLSALKPGVSTIDQVKTNLGQPFQDTREPDGTEQLQYISKVRKVNPDVRTIGSNIPRQIEENVSALLVFDQTGHFLHAWTTDKTVDENVPGNLGKVQQGDIRRGGAFSRGGG</sequence>
<dbReference type="EMBL" id="JADIKF010000033">
    <property type="protein sequence ID" value="MBM7128357.1"/>
    <property type="molecule type" value="Genomic_DNA"/>
</dbReference>
<accession>A0ABS2KB15</accession>
<evidence type="ECO:0008006" key="4">
    <source>
        <dbReference type="Google" id="ProtNLM"/>
    </source>
</evidence>
<proteinExistence type="predicted"/>